<gene>
    <name evidence="2" type="ORF">NDU88_008954</name>
</gene>
<evidence type="ECO:0000313" key="2">
    <source>
        <dbReference type="EMBL" id="KAJ1111637.1"/>
    </source>
</evidence>
<accession>A0AAV7N8R4</accession>
<proteinExistence type="predicted"/>
<organism evidence="2 3">
    <name type="scientific">Pleurodeles waltl</name>
    <name type="common">Iberian ribbed newt</name>
    <dbReference type="NCBI Taxonomy" id="8319"/>
    <lineage>
        <taxon>Eukaryota</taxon>
        <taxon>Metazoa</taxon>
        <taxon>Chordata</taxon>
        <taxon>Craniata</taxon>
        <taxon>Vertebrata</taxon>
        <taxon>Euteleostomi</taxon>
        <taxon>Amphibia</taxon>
        <taxon>Batrachia</taxon>
        <taxon>Caudata</taxon>
        <taxon>Salamandroidea</taxon>
        <taxon>Salamandridae</taxon>
        <taxon>Pleurodelinae</taxon>
        <taxon>Pleurodeles</taxon>
    </lineage>
</organism>
<dbReference type="Proteomes" id="UP001066276">
    <property type="component" value="Chromosome 9"/>
</dbReference>
<keyword evidence="3" id="KW-1185">Reference proteome</keyword>
<dbReference type="EMBL" id="JANPWB010000013">
    <property type="protein sequence ID" value="KAJ1111637.1"/>
    <property type="molecule type" value="Genomic_DNA"/>
</dbReference>
<name>A0AAV7N8R4_PLEWA</name>
<evidence type="ECO:0000313" key="3">
    <source>
        <dbReference type="Proteomes" id="UP001066276"/>
    </source>
</evidence>
<sequence>MTRRWRKQQVPNKQVRQASVYGSRASGKRGEKMPKKIREGVRRCRVYCGLAWEIAISPGCSSSTQELSTEYTEQGELQETRVGDVKTLRPREVKEEVDL</sequence>
<evidence type="ECO:0000256" key="1">
    <source>
        <dbReference type="SAM" id="MobiDB-lite"/>
    </source>
</evidence>
<protein>
    <submittedName>
        <fullName evidence="2">Uncharacterized protein</fullName>
    </submittedName>
</protein>
<comment type="caution">
    <text evidence="2">The sequence shown here is derived from an EMBL/GenBank/DDBJ whole genome shotgun (WGS) entry which is preliminary data.</text>
</comment>
<feature type="region of interest" description="Disordered" evidence="1">
    <location>
        <begin position="1"/>
        <end position="34"/>
    </location>
</feature>
<dbReference type="AlphaFoldDB" id="A0AAV7N8R4"/>
<reference evidence="2" key="1">
    <citation type="journal article" date="2022" name="bioRxiv">
        <title>Sequencing and chromosome-scale assembly of the giantPleurodeles waltlgenome.</title>
        <authorList>
            <person name="Brown T."/>
            <person name="Elewa A."/>
            <person name="Iarovenko S."/>
            <person name="Subramanian E."/>
            <person name="Araus A.J."/>
            <person name="Petzold A."/>
            <person name="Susuki M."/>
            <person name="Suzuki K.-i.T."/>
            <person name="Hayashi T."/>
            <person name="Toyoda A."/>
            <person name="Oliveira C."/>
            <person name="Osipova E."/>
            <person name="Leigh N.D."/>
            <person name="Simon A."/>
            <person name="Yun M.H."/>
        </authorList>
    </citation>
    <scope>NUCLEOTIDE SEQUENCE</scope>
    <source>
        <strain evidence="2">20211129_DDA</strain>
        <tissue evidence="2">Liver</tissue>
    </source>
</reference>